<evidence type="ECO:0000313" key="3">
    <source>
        <dbReference type="Proteomes" id="UP000314986"/>
    </source>
</evidence>
<reference evidence="2" key="4">
    <citation type="submission" date="2025-08" db="UniProtKB">
        <authorList>
            <consortium name="Ensembl"/>
        </authorList>
    </citation>
    <scope>IDENTIFICATION</scope>
</reference>
<dbReference type="PANTHER" id="PTHR10336:SF210">
    <property type="entry name" value="1-PHOSPHATIDYLINOSITOL 4,5-BISPHOSPHATE PHOSPHODIESTERASE DELTA-1"/>
    <property type="match status" value="1"/>
</dbReference>
<dbReference type="PANTHER" id="PTHR10336">
    <property type="entry name" value="PHOSPHOINOSITIDE-SPECIFIC PHOSPHOLIPASE C FAMILY PROTEIN"/>
    <property type="match status" value="1"/>
</dbReference>
<dbReference type="STRING" id="7868.ENSCMIP00000002188"/>
<dbReference type="InParanoid" id="A0A4W3GFN5"/>
<dbReference type="GO" id="GO:0005886">
    <property type="term" value="C:plasma membrane"/>
    <property type="evidence" value="ECO:0007669"/>
    <property type="project" value="TreeGrafter"/>
</dbReference>
<dbReference type="Gene3D" id="2.60.40.150">
    <property type="entry name" value="C2 domain"/>
    <property type="match status" value="1"/>
</dbReference>
<reference evidence="2" key="5">
    <citation type="submission" date="2025-09" db="UniProtKB">
        <authorList>
            <consortium name="Ensembl"/>
        </authorList>
    </citation>
    <scope>IDENTIFICATION</scope>
</reference>
<dbReference type="Ensembl" id="ENSCMIT00000002269.1">
    <property type="protein sequence ID" value="ENSCMIP00000002188.1"/>
    <property type="gene ID" value="ENSCMIG00000001321.1"/>
</dbReference>
<reference evidence="3" key="2">
    <citation type="journal article" date="2007" name="PLoS Biol.">
        <title>Survey sequencing and comparative analysis of the elephant shark (Callorhinchus milii) genome.</title>
        <authorList>
            <person name="Venkatesh B."/>
            <person name="Kirkness E.F."/>
            <person name="Loh Y.H."/>
            <person name="Halpern A.L."/>
            <person name="Lee A.P."/>
            <person name="Johnson J."/>
            <person name="Dandona N."/>
            <person name="Viswanathan L.D."/>
            <person name="Tay A."/>
            <person name="Venter J.C."/>
            <person name="Strausberg R.L."/>
            <person name="Brenner S."/>
        </authorList>
    </citation>
    <scope>NUCLEOTIDE SEQUENCE [LARGE SCALE GENOMIC DNA]</scope>
</reference>
<reference evidence="3" key="1">
    <citation type="journal article" date="2006" name="Science">
        <title>Ancient noncoding elements conserved in the human genome.</title>
        <authorList>
            <person name="Venkatesh B."/>
            <person name="Kirkness E.F."/>
            <person name="Loh Y.H."/>
            <person name="Halpern A.L."/>
            <person name="Lee A.P."/>
            <person name="Johnson J."/>
            <person name="Dandona N."/>
            <person name="Viswanathan L.D."/>
            <person name="Tay A."/>
            <person name="Venter J.C."/>
            <person name="Strausberg R.L."/>
            <person name="Brenner S."/>
        </authorList>
    </citation>
    <scope>NUCLEOTIDE SEQUENCE [LARGE SCALE GENOMIC DNA]</scope>
</reference>
<name>A0A4W3GFN5_CALMI</name>
<feature type="domain" description="C2" evidence="1">
    <location>
        <begin position="1"/>
        <end position="69"/>
    </location>
</feature>
<dbReference type="InterPro" id="IPR001192">
    <property type="entry name" value="PI-PLC_fam"/>
</dbReference>
<dbReference type="AlphaFoldDB" id="A0A4W3GFN5"/>
<keyword evidence="3" id="KW-1185">Reference proteome</keyword>
<dbReference type="InterPro" id="IPR035892">
    <property type="entry name" value="C2_domain_sf"/>
</dbReference>
<dbReference type="GO" id="GO:0035556">
    <property type="term" value="P:intracellular signal transduction"/>
    <property type="evidence" value="ECO:0007669"/>
    <property type="project" value="InterPro"/>
</dbReference>
<dbReference type="InterPro" id="IPR000008">
    <property type="entry name" value="C2_dom"/>
</dbReference>
<proteinExistence type="predicted"/>
<dbReference type="PROSITE" id="PS50004">
    <property type="entry name" value="C2"/>
    <property type="match status" value="1"/>
</dbReference>
<protein>
    <recommendedName>
        <fullName evidence="1">C2 domain-containing protein</fullName>
    </recommendedName>
</protein>
<dbReference type="GeneTree" id="ENSGT00940000158392"/>
<dbReference type="CDD" id="cd00275">
    <property type="entry name" value="C2_PLC_like"/>
    <property type="match status" value="1"/>
</dbReference>
<dbReference type="Proteomes" id="UP000314986">
    <property type="component" value="Unassembled WGS sequence"/>
</dbReference>
<dbReference type="Pfam" id="PF00168">
    <property type="entry name" value="C2"/>
    <property type="match status" value="1"/>
</dbReference>
<evidence type="ECO:0000259" key="1">
    <source>
        <dbReference type="PROSITE" id="PS50004"/>
    </source>
</evidence>
<sequence>KKRSSSVIDPLVTPMWNSNFEFDVSVPELTLIRFLVEDYDASSRNDFIGQFTLPVTSLKLGYRHIHLLTKEGNPLPSASLFVHIMVLEN</sequence>
<dbReference type="SUPFAM" id="SSF49562">
    <property type="entry name" value="C2 domain (Calcium/lipid-binding domain, CaLB)"/>
    <property type="match status" value="1"/>
</dbReference>
<organism evidence="2 3">
    <name type="scientific">Callorhinchus milii</name>
    <name type="common">Ghost shark</name>
    <dbReference type="NCBI Taxonomy" id="7868"/>
    <lineage>
        <taxon>Eukaryota</taxon>
        <taxon>Metazoa</taxon>
        <taxon>Chordata</taxon>
        <taxon>Craniata</taxon>
        <taxon>Vertebrata</taxon>
        <taxon>Chondrichthyes</taxon>
        <taxon>Holocephali</taxon>
        <taxon>Chimaeriformes</taxon>
        <taxon>Callorhinchidae</taxon>
        <taxon>Callorhinchus</taxon>
    </lineage>
</organism>
<dbReference type="OMA" id="LVRIDFC"/>
<reference evidence="3" key="3">
    <citation type="journal article" date="2014" name="Nature">
        <title>Elephant shark genome provides unique insights into gnathostome evolution.</title>
        <authorList>
            <consortium name="International Elephant Shark Genome Sequencing Consortium"/>
            <person name="Venkatesh B."/>
            <person name="Lee A.P."/>
            <person name="Ravi V."/>
            <person name="Maurya A.K."/>
            <person name="Lian M.M."/>
            <person name="Swann J.B."/>
            <person name="Ohta Y."/>
            <person name="Flajnik M.F."/>
            <person name="Sutoh Y."/>
            <person name="Kasahara M."/>
            <person name="Hoon S."/>
            <person name="Gangu V."/>
            <person name="Roy S.W."/>
            <person name="Irimia M."/>
            <person name="Korzh V."/>
            <person name="Kondrychyn I."/>
            <person name="Lim Z.W."/>
            <person name="Tay B.H."/>
            <person name="Tohari S."/>
            <person name="Kong K.W."/>
            <person name="Ho S."/>
            <person name="Lorente-Galdos B."/>
            <person name="Quilez J."/>
            <person name="Marques-Bonet T."/>
            <person name="Raney B.J."/>
            <person name="Ingham P.W."/>
            <person name="Tay A."/>
            <person name="Hillier L.W."/>
            <person name="Minx P."/>
            <person name="Boehm T."/>
            <person name="Wilson R.K."/>
            <person name="Brenner S."/>
            <person name="Warren W.C."/>
        </authorList>
    </citation>
    <scope>NUCLEOTIDE SEQUENCE [LARGE SCALE GENOMIC DNA]</scope>
</reference>
<dbReference type="GO" id="GO:0004435">
    <property type="term" value="F:phosphatidylinositol-4,5-bisphosphate phospholipase C activity"/>
    <property type="evidence" value="ECO:0007669"/>
    <property type="project" value="TreeGrafter"/>
</dbReference>
<evidence type="ECO:0000313" key="2">
    <source>
        <dbReference type="Ensembl" id="ENSCMIP00000002188.1"/>
    </source>
</evidence>
<accession>A0A4W3GFN5</accession>